<dbReference type="Proteomes" id="UP001634394">
    <property type="component" value="Unassembled WGS sequence"/>
</dbReference>
<name>A0ABD3WTU4_SINWO</name>
<dbReference type="AlphaFoldDB" id="A0ABD3WTU4"/>
<evidence type="ECO:0000313" key="3">
    <source>
        <dbReference type="Proteomes" id="UP001634394"/>
    </source>
</evidence>
<protein>
    <submittedName>
        <fullName evidence="2">Uncharacterized protein</fullName>
    </submittedName>
</protein>
<evidence type="ECO:0000256" key="1">
    <source>
        <dbReference type="SAM" id="MobiDB-lite"/>
    </source>
</evidence>
<accession>A0ABD3WTU4</accession>
<organism evidence="2 3">
    <name type="scientific">Sinanodonta woodiana</name>
    <name type="common">Chinese pond mussel</name>
    <name type="synonym">Anodonta woodiana</name>
    <dbReference type="NCBI Taxonomy" id="1069815"/>
    <lineage>
        <taxon>Eukaryota</taxon>
        <taxon>Metazoa</taxon>
        <taxon>Spiralia</taxon>
        <taxon>Lophotrochozoa</taxon>
        <taxon>Mollusca</taxon>
        <taxon>Bivalvia</taxon>
        <taxon>Autobranchia</taxon>
        <taxon>Heteroconchia</taxon>
        <taxon>Palaeoheterodonta</taxon>
        <taxon>Unionida</taxon>
        <taxon>Unionoidea</taxon>
        <taxon>Unionidae</taxon>
        <taxon>Unioninae</taxon>
        <taxon>Sinanodonta</taxon>
    </lineage>
</organism>
<comment type="caution">
    <text evidence="2">The sequence shown here is derived from an EMBL/GenBank/DDBJ whole genome shotgun (WGS) entry which is preliminary data.</text>
</comment>
<sequence length="215" mass="23709">MASMMNSMASGMNYMMGKMTDSMNCAADVMMLKSCQTNVSSNIVQPVSVTTTRTQMPPDTSKTSTAFQAEPVSTTTQKTPLKVYPCNKYQSINIVAHESSIVNKRAGSCSRQDRNNPDALVIRLCTAPNVTTWIKGAKVLDYCDRIPLFSAVATFVNDHHYTGGYSGIFAGCLRNGFKIILQTCQNAPSVIHITLDTMNNVDYNTDPVNYYILNW</sequence>
<gene>
    <name evidence="2" type="ORF">ACJMK2_035108</name>
</gene>
<dbReference type="EMBL" id="JBJQND010000005">
    <property type="protein sequence ID" value="KAL3877397.1"/>
    <property type="molecule type" value="Genomic_DNA"/>
</dbReference>
<proteinExistence type="predicted"/>
<keyword evidence="3" id="KW-1185">Reference proteome</keyword>
<feature type="region of interest" description="Disordered" evidence="1">
    <location>
        <begin position="51"/>
        <end position="72"/>
    </location>
</feature>
<evidence type="ECO:0000313" key="2">
    <source>
        <dbReference type="EMBL" id="KAL3877397.1"/>
    </source>
</evidence>
<reference evidence="2 3" key="1">
    <citation type="submission" date="2024-11" db="EMBL/GenBank/DDBJ databases">
        <title>Chromosome-level genome assembly of the freshwater bivalve Anodonta woodiana.</title>
        <authorList>
            <person name="Chen X."/>
        </authorList>
    </citation>
    <scope>NUCLEOTIDE SEQUENCE [LARGE SCALE GENOMIC DNA]</scope>
    <source>
        <strain evidence="2">MN2024</strain>
        <tissue evidence="2">Gills</tissue>
    </source>
</reference>